<reference evidence="1 3" key="1">
    <citation type="journal article" date="2011" name="Nature">
        <title>The Medicago genome provides insight into the evolution of rhizobial symbioses.</title>
        <authorList>
            <person name="Young N.D."/>
            <person name="Debelle F."/>
            <person name="Oldroyd G.E."/>
            <person name="Geurts R."/>
            <person name="Cannon S.B."/>
            <person name="Udvardi M.K."/>
            <person name="Benedito V.A."/>
            <person name="Mayer K.F."/>
            <person name="Gouzy J."/>
            <person name="Schoof H."/>
            <person name="Van de Peer Y."/>
            <person name="Proost S."/>
            <person name="Cook D.R."/>
            <person name="Meyers B.C."/>
            <person name="Spannagl M."/>
            <person name="Cheung F."/>
            <person name="De Mita S."/>
            <person name="Krishnakumar V."/>
            <person name="Gundlach H."/>
            <person name="Zhou S."/>
            <person name="Mudge J."/>
            <person name="Bharti A.K."/>
            <person name="Murray J.D."/>
            <person name="Naoumkina M.A."/>
            <person name="Rosen B."/>
            <person name="Silverstein K.A."/>
            <person name="Tang H."/>
            <person name="Rombauts S."/>
            <person name="Zhao P.X."/>
            <person name="Zhou P."/>
            <person name="Barbe V."/>
            <person name="Bardou P."/>
            <person name="Bechner M."/>
            <person name="Bellec A."/>
            <person name="Berger A."/>
            <person name="Berges H."/>
            <person name="Bidwell S."/>
            <person name="Bisseling T."/>
            <person name="Choisne N."/>
            <person name="Couloux A."/>
            <person name="Denny R."/>
            <person name="Deshpande S."/>
            <person name="Dai X."/>
            <person name="Doyle J.J."/>
            <person name="Dudez A.M."/>
            <person name="Farmer A.D."/>
            <person name="Fouteau S."/>
            <person name="Franken C."/>
            <person name="Gibelin C."/>
            <person name="Gish J."/>
            <person name="Goldstein S."/>
            <person name="Gonzalez A.J."/>
            <person name="Green P.J."/>
            <person name="Hallab A."/>
            <person name="Hartog M."/>
            <person name="Hua A."/>
            <person name="Humphray S.J."/>
            <person name="Jeong D.H."/>
            <person name="Jing Y."/>
            <person name="Jocker A."/>
            <person name="Kenton S.M."/>
            <person name="Kim D.J."/>
            <person name="Klee K."/>
            <person name="Lai H."/>
            <person name="Lang C."/>
            <person name="Lin S."/>
            <person name="Macmil S.L."/>
            <person name="Magdelenat G."/>
            <person name="Matthews L."/>
            <person name="McCorrison J."/>
            <person name="Monaghan E.L."/>
            <person name="Mun J.H."/>
            <person name="Najar F.Z."/>
            <person name="Nicholson C."/>
            <person name="Noirot C."/>
            <person name="O'Bleness M."/>
            <person name="Paule C.R."/>
            <person name="Poulain J."/>
            <person name="Prion F."/>
            <person name="Qin B."/>
            <person name="Qu C."/>
            <person name="Retzel E.F."/>
            <person name="Riddle C."/>
            <person name="Sallet E."/>
            <person name="Samain S."/>
            <person name="Samson N."/>
            <person name="Sanders I."/>
            <person name="Saurat O."/>
            <person name="Scarpelli C."/>
            <person name="Schiex T."/>
            <person name="Segurens B."/>
            <person name="Severin A.J."/>
            <person name="Sherrier D.J."/>
            <person name="Shi R."/>
            <person name="Sims S."/>
            <person name="Singer S.R."/>
            <person name="Sinharoy S."/>
            <person name="Sterck L."/>
            <person name="Viollet A."/>
            <person name="Wang B.B."/>
            <person name="Wang K."/>
            <person name="Wang M."/>
            <person name="Wang X."/>
            <person name="Warfsmann J."/>
            <person name="Weissenbach J."/>
            <person name="White D.D."/>
            <person name="White J.D."/>
            <person name="Wiley G.B."/>
            <person name="Wincker P."/>
            <person name="Xing Y."/>
            <person name="Yang L."/>
            <person name="Yao Z."/>
            <person name="Ying F."/>
            <person name="Zhai J."/>
            <person name="Zhou L."/>
            <person name="Zuber A."/>
            <person name="Denarie J."/>
            <person name="Dixon R.A."/>
            <person name="May G.D."/>
            <person name="Schwartz D.C."/>
            <person name="Rogers J."/>
            <person name="Quetier F."/>
            <person name="Town C.D."/>
            <person name="Roe B.A."/>
        </authorList>
    </citation>
    <scope>NUCLEOTIDE SEQUENCE [LARGE SCALE GENOMIC DNA]</scope>
    <source>
        <strain evidence="1">A17</strain>
        <strain evidence="2 3">cv. Jemalong A17</strain>
    </source>
</reference>
<accession>G7KXL6</accession>
<evidence type="ECO:0000313" key="2">
    <source>
        <dbReference type="EnsemblPlants" id="AES82455"/>
    </source>
</evidence>
<reference evidence="2" key="3">
    <citation type="submission" date="2015-04" db="UniProtKB">
        <authorList>
            <consortium name="EnsemblPlants"/>
        </authorList>
    </citation>
    <scope>IDENTIFICATION</scope>
    <source>
        <strain evidence="2">cv. Jemalong A17</strain>
    </source>
</reference>
<evidence type="ECO:0000313" key="3">
    <source>
        <dbReference type="Proteomes" id="UP000002051"/>
    </source>
</evidence>
<protein>
    <submittedName>
        <fullName evidence="1 2">Uncharacterized protein</fullName>
    </submittedName>
</protein>
<proteinExistence type="predicted"/>
<gene>
    <name evidence="1" type="ordered locus">MTR_7g112930</name>
</gene>
<organism evidence="1 3">
    <name type="scientific">Medicago truncatula</name>
    <name type="common">Barrel medic</name>
    <name type="synonym">Medicago tribuloides</name>
    <dbReference type="NCBI Taxonomy" id="3880"/>
    <lineage>
        <taxon>Eukaryota</taxon>
        <taxon>Viridiplantae</taxon>
        <taxon>Streptophyta</taxon>
        <taxon>Embryophyta</taxon>
        <taxon>Tracheophyta</taxon>
        <taxon>Spermatophyta</taxon>
        <taxon>Magnoliopsida</taxon>
        <taxon>eudicotyledons</taxon>
        <taxon>Gunneridae</taxon>
        <taxon>Pentapetalae</taxon>
        <taxon>rosids</taxon>
        <taxon>fabids</taxon>
        <taxon>Fabales</taxon>
        <taxon>Fabaceae</taxon>
        <taxon>Papilionoideae</taxon>
        <taxon>50 kb inversion clade</taxon>
        <taxon>NPAAA clade</taxon>
        <taxon>Hologalegina</taxon>
        <taxon>IRL clade</taxon>
        <taxon>Trifolieae</taxon>
        <taxon>Medicago</taxon>
    </lineage>
</organism>
<sequence length="90" mass="10264">MCEDHHLLHKASNPRRVEEEEEISCAHKSHNHNVNSLFTLGIFIDLSFNLNDPFNTLNINPSCIPTTDIAENLVVAVQYLGCLFLRLDLF</sequence>
<name>G7KXL6_MEDTR</name>
<keyword evidence="3" id="KW-1185">Reference proteome</keyword>
<evidence type="ECO:0000313" key="1">
    <source>
        <dbReference type="EMBL" id="AES82455.1"/>
    </source>
</evidence>
<reference evidence="1 3" key="2">
    <citation type="journal article" date="2014" name="BMC Genomics">
        <title>An improved genome release (version Mt4.0) for the model legume Medicago truncatula.</title>
        <authorList>
            <person name="Tang H."/>
            <person name="Krishnakumar V."/>
            <person name="Bidwell S."/>
            <person name="Rosen B."/>
            <person name="Chan A."/>
            <person name="Zhou S."/>
            <person name="Gentzbittel L."/>
            <person name="Childs K.L."/>
            <person name="Yandell M."/>
            <person name="Gundlach H."/>
            <person name="Mayer K.F."/>
            <person name="Schwartz D.C."/>
            <person name="Town C.D."/>
        </authorList>
    </citation>
    <scope>GENOME REANNOTATION</scope>
    <source>
        <strain evidence="2 3">cv. Jemalong A17</strain>
    </source>
</reference>
<dbReference type="AlphaFoldDB" id="G7KXL6"/>
<dbReference type="EnsemblPlants" id="AES82455">
    <property type="protein sequence ID" value="AES82455"/>
    <property type="gene ID" value="MTR_7g112930"/>
</dbReference>
<dbReference type="Proteomes" id="UP000002051">
    <property type="component" value="Unassembled WGS sequence"/>
</dbReference>
<dbReference type="PaxDb" id="3880-AES82455"/>
<dbReference type="EMBL" id="CM001223">
    <property type="protein sequence ID" value="AES82455.1"/>
    <property type="molecule type" value="Genomic_DNA"/>
</dbReference>
<dbReference type="HOGENOM" id="CLU_2444240_0_0_1"/>